<accession>A0A9P0GJE6</accession>
<dbReference type="EMBL" id="OV651819">
    <property type="protein sequence ID" value="CAH1113092.1"/>
    <property type="molecule type" value="Genomic_DNA"/>
</dbReference>
<keyword evidence="2" id="KW-1185">Reference proteome</keyword>
<dbReference type="Proteomes" id="UP001153636">
    <property type="component" value="Chromosome 7"/>
</dbReference>
<name>A0A9P0GJE6_9CUCU</name>
<organism evidence="1 2">
    <name type="scientific">Psylliodes chrysocephalus</name>
    <dbReference type="NCBI Taxonomy" id="3402493"/>
    <lineage>
        <taxon>Eukaryota</taxon>
        <taxon>Metazoa</taxon>
        <taxon>Ecdysozoa</taxon>
        <taxon>Arthropoda</taxon>
        <taxon>Hexapoda</taxon>
        <taxon>Insecta</taxon>
        <taxon>Pterygota</taxon>
        <taxon>Neoptera</taxon>
        <taxon>Endopterygota</taxon>
        <taxon>Coleoptera</taxon>
        <taxon>Polyphaga</taxon>
        <taxon>Cucujiformia</taxon>
        <taxon>Chrysomeloidea</taxon>
        <taxon>Chrysomelidae</taxon>
        <taxon>Galerucinae</taxon>
        <taxon>Alticini</taxon>
        <taxon>Psylliodes</taxon>
    </lineage>
</organism>
<gene>
    <name evidence="1" type="ORF">PSYICH_LOCUS13970</name>
</gene>
<evidence type="ECO:0000313" key="2">
    <source>
        <dbReference type="Proteomes" id="UP001153636"/>
    </source>
</evidence>
<evidence type="ECO:0000313" key="1">
    <source>
        <dbReference type="EMBL" id="CAH1113092.1"/>
    </source>
</evidence>
<dbReference type="OrthoDB" id="5953973at2759"/>
<protein>
    <submittedName>
        <fullName evidence="1">Uncharacterized protein</fullName>
    </submittedName>
</protein>
<dbReference type="AlphaFoldDB" id="A0A9P0GJE6"/>
<sequence length="541" mass="61021">MYSQNIQEEAKLDAMQRHWQLLRRGASSSTAFFEEVNETEDLLSLPMQNSHIDAQRSACVQHFKNLSCDLDSDSEFLDLQDRYVKDVKTFKEPEVPVKVPLTLDASLLGDIPGLYTICDLEPHQLPVVGVYIDKRIVPGFKYRVRPLPEVGFSSTINKCLFDGSALTLKSIGRGYARRFTFEAQKNKLNDNDHYFWSDNRPEGYALEPEFLSEGDKFTFFNSNGESEGTVEVLKLEGPQTEIFSSISNGVIEKKANVKFTGKVEFYETGVAKPMHLTGMVVSRLLKGKNAAAIVKVSNVNIKRHRCYLLPGMQKVHRRMTVRGNQINDVPTKYTMTGVESYELPVVGTYVDPRIIPGFCYKVRPNDRKERLFGGRALKLNSIGMGYAKRLTFQPDSLVEPDNYLWSDSHPDGLGLEPRAVQNGMKFIVKAGDMVLGEAQVFRDDLPQVEEQMEKIKTPAGVAIQKYIHIDVFCHIRLARIGGASTENEEHLMRITGLAVVRKEPKATEAKVIRVEHVGLDSQLLPMFAQAHTELTFVPKDI</sequence>
<reference evidence="1" key="1">
    <citation type="submission" date="2022-01" db="EMBL/GenBank/DDBJ databases">
        <authorList>
            <person name="King R."/>
        </authorList>
    </citation>
    <scope>NUCLEOTIDE SEQUENCE</scope>
</reference>
<proteinExistence type="predicted"/>